<name>A0AB39UXS8_9GAMM</name>
<protein>
    <submittedName>
        <fullName evidence="3">PEP-CTERM sorting domain-containing protein</fullName>
    </submittedName>
</protein>
<dbReference type="EMBL" id="CP154858">
    <property type="protein sequence ID" value="XDT73004.1"/>
    <property type="molecule type" value="Genomic_DNA"/>
</dbReference>
<accession>A0AB39UXS8</accession>
<evidence type="ECO:0000259" key="2">
    <source>
        <dbReference type="Pfam" id="PF07589"/>
    </source>
</evidence>
<organism evidence="3">
    <name type="scientific">Thermohahella caldifontis</name>
    <dbReference type="NCBI Taxonomy" id="3142973"/>
    <lineage>
        <taxon>Bacteria</taxon>
        <taxon>Pseudomonadati</taxon>
        <taxon>Pseudomonadota</taxon>
        <taxon>Gammaproteobacteria</taxon>
        <taxon>Oceanospirillales</taxon>
        <taxon>Hahellaceae</taxon>
        <taxon>Thermohahella</taxon>
    </lineage>
</organism>
<evidence type="ECO:0000313" key="3">
    <source>
        <dbReference type="EMBL" id="XDT73004.1"/>
    </source>
</evidence>
<sequence length="246" mass="25559">MKNNARTLKSLVAGSALAIAASAVNAAPIIVTYDFQKLTDSGVAASPLAGQWAGGTFNGILGDGTPLAVNAAAASPGENGFQTFDWTLSGVTLKAYSSSMTKGNADYAYLDYGLAGLGVCSVVNASNQCQPGSDDNVTVHGGTDHEVLNLDFNYDVEIQALSLIDENHNVYASVPNDIQVRIDGGAWAQLNSAGMLYGKQFEFKTLTNASQFYIGALTAKVPEPATLALLGLGLAGFGLSRRRKTA</sequence>
<dbReference type="RefSeq" id="WP_369602005.1">
    <property type="nucleotide sequence ID" value="NZ_CP154858.1"/>
</dbReference>
<evidence type="ECO:0000256" key="1">
    <source>
        <dbReference type="SAM" id="SignalP"/>
    </source>
</evidence>
<feature type="chain" id="PRO_5044205670" evidence="1">
    <location>
        <begin position="27"/>
        <end position="246"/>
    </location>
</feature>
<feature type="domain" description="Ice-binding protein C-terminal" evidence="2">
    <location>
        <begin position="221"/>
        <end position="242"/>
    </location>
</feature>
<dbReference type="NCBIfam" id="TIGR02595">
    <property type="entry name" value="PEP_CTERM"/>
    <property type="match status" value="1"/>
</dbReference>
<keyword evidence="1" id="KW-0732">Signal</keyword>
<dbReference type="InterPro" id="IPR013424">
    <property type="entry name" value="Ice-binding_C"/>
</dbReference>
<feature type="signal peptide" evidence="1">
    <location>
        <begin position="1"/>
        <end position="26"/>
    </location>
</feature>
<dbReference type="KEGG" id="tcd:AAIA72_03180"/>
<reference evidence="3" key="1">
    <citation type="submission" date="2024-05" db="EMBL/GenBank/DDBJ databases">
        <title>Genome sequencing of novel strain.</title>
        <authorList>
            <person name="Ganbat D."/>
            <person name="Ganbat S."/>
            <person name="Lee S.-J."/>
        </authorList>
    </citation>
    <scope>NUCLEOTIDE SEQUENCE</scope>
    <source>
        <strain evidence="3">SMD15-11</strain>
    </source>
</reference>
<dbReference type="Pfam" id="PF07589">
    <property type="entry name" value="PEP-CTERM"/>
    <property type="match status" value="1"/>
</dbReference>
<proteinExistence type="predicted"/>
<dbReference type="AlphaFoldDB" id="A0AB39UXS8"/>
<gene>
    <name evidence="3" type="ORF">AAIA72_03180</name>
</gene>